<comment type="caution">
    <text evidence="2">The sequence shown here is derived from an EMBL/GenBank/DDBJ whole genome shotgun (WGS) entry which is preliminary data.</text>
</comment>
<dbReference type="InterPro" id="IPR036873">
    <property type="entry name" value="Rhodanese-like_dom_sf"/>
</dbReference>
<keyword evidence="3" id="KW-1185">Reference proteome</keyword>
<evidence type="ECO:0000259" key="1">
    <source>
        <dbReference type="PROSITE" id="PS50206"/>
    </source>
</evidence>
<gene>
    <name evidence="2" type="ORF">WA026_010163</name>
</gene>
<name>A0AAW1UGT0_9CUCU</name>
<reference evidence="2 3" key="1">
    <citation type="submission" date="2023-03" db="EMBL/GenBank/DDBJ databases">
        <title>Genome insight into feeding habits of ladybird beetles.</title>
        <authorList>
            <person name="Li H.-S."/>
            <person name="Huang Y.-H."/>
            <person name="Pang H."/>
        </authorList>
    </citation>
    <scope>NUCLEOTIDE SEQUENCE [LARGE SCALE GENOMIC DNA]</scope>
    <source>
        <strain evidence="2">SYSU_2023b</strain>
        <tissue evidence="2">Whole body</tissue>
    </source>
</reference>
<dbReference type="EMBL" id="JARQZJ010000064">
    <property type="protein sequence ID" value="KAK9880290.1"/>
    <property type="molecule type" value="Genomic_DNA"/>
</dbReference>
<dbReference type="Gene3D" id="3.40.250.10">
    <property type="entry name" value="Rhodanese-like domain"/>
    <property type="match status" value="1"/>
</dbReference>
<dbReference type="PANTHER" id="PTHR44086:SF10">
    <property type="entry name" value="THIOSULFATE SULFURTRANSFERASE_RHODANESE-LIKE DOMAIN-CONTAINING PROTEIN 3"/>
    <property type="match status" value="1"/>
</dbReference>
<dbReference type="PROSITE" id="PS50206">
    <property type="entry name" value="RHODANESE_3"/>
    <property type="match status" value="1"/>
</dbReference>
<dbReference type="Proteomes" id="UP001431783">
    <property type="component" value="Unassembled WGS sequence"/>
</dbReference>
<dbReference type="SUPFAM" id="SSF52821">
    <property type="entry name" value="Rhodanese/Cell cycle control phosphatase"/>
    <property type="match status" value="1"/>
</dbReference>
<organism evidence="2 3">
    <name type="scientific">Henosepilachna vigintioctopunctata</name>
    <dbReference type="NCBI Taxonomy" id="420089"/>
    <lineage>
        <taxon>Eukaryota</taxon>
        <taxon>Metazoa</taxon>
        <taxon>Ecdysozoa</taxon>
        <taxon>Arthropoda</taxon>
        <taxon>Hexapoda</taxon>
        <taxon>Insecta</taxon>
        <taxon>Pterygota</taxon>
        <taxon>Neoptera</taxon>
        <taxon>Endopterygota</taxon>
        <taxon>Coleoptera</taxon>
        <taxon>Polyphaga</taxon>
        <taxon>Cucujiformia</taxon>
        <taxon>Coccinelloidea</taxon>
        <taxon>Coccinellidae</taxon>
        <taxon>Epilachninae</taxon>
        <taxon>Epilachnini</taxon>
        <taxon>Henosepilachna</taxon>
    </lineage>
</organism>
<dbReference type="InterPro" id="IPR001763">
    <property type="entry name" value="Rhodanese-like_dom"/>
</dbReference>
<accession>A0AAW1UGT0</accession>
<protein>
    <recommendedName>
        <fullName evidence="1">Rhodanese domain-containing protein</fullName>
    </recommendedName>
</protein>
<dbReference type="SMART" id="SM00450">
    <property type="entry name" value="RHOD"/>
    <property type="match status" value="1"/>
</dbReference>
<dbReference type="AlphaFoldDB" id="A0AAW1UGT0"/>
<evidence type="ECO:0000313" key="3">
    <source>
        <dbReference type="Proteomes" id="UP001431783"/>
    </source>
</evidence>
<proteinExistence type="predicted"/>
<sequence>MLSASFNRLVRLQNRVMSTLVSTFQDVRSAKSKNILVIDVREPQELQETGQIEGSVNIPVDVLEQVFSNFSTEKFKSVYGENKPDFDTPMIVSCRSGKRSLLSQDILKKLGYKNVSNYSGGWLDWEKNINQN</sequence>
<dbReference type="PANTHER" id="PTHR44086">
    <property type="entry name" value="THIOSULFATE SULFURTRANSFERASE RDL2, MITOCHONDRIAL-RELATED"/>
    <property type="match status" value="1"/>
</dbReference>
<dbReference type="Pfam" id="PF00581">
    <property type="entry name" value="Rhodanese"/>
    <property type="match status" value="1"/>
</dbReference>
<feature type="domain" description="Rhodanese" evidence="1">
    <location>
        <begin position="31"/>
        <end position="130"/>
    </location>
</feature>
<evidence type="ECO:0000313" key="2">
    <source>
        <dbReference type="EMBL" id="KAK9880290.1"/>
    </source>
</evidence>